<gene>
    <name evidence="1" type="ORF">SKAU_G00364630</name>
</gene>
<organism evidence="1 2">
    <name type="scientific">Synaphobranchus kaupii</name>
    <name type="common">Kaup's arrowtooth eel</name>
    <dbReference type="NCBI Taxonomy" id="118154"/>
    <lineage>
        <taxon>Eukaryota</taxon>
        <taxon>Metazoa</taxon>
        <taxon>Chordata</taxon>
        <taxon>Craniata</taxon>
        <taxon>Vertebrata</taxon>
        <taxon>Euteleostomi</taxon>
        <taxon>Actinopterygii</taxon>
        <taxon>Neopterygii</taxon>
        <taxon>Teleostei</taxon>
        <taxon>Anguilliformes</taxon>
        <taxon>Synaphobranchidae</taxon>
        <taxon>Synaphobranchus</taxon>
    </lineage>
</organism>
<dbReference type="EMBL" id="JAINUF010000018">
    <property type="protein sequence ID" value="KAJ8337497.1"/>
    <property type="molecule type" value="Genomic_DNA"/>
</dbReference>
<sequence>MTVRAHWAAAVHRASEVHRHGWATYSCISMETSLIWQARKGSGIADDGAGDEAGEGQATEEAKERLASLAVPGRVDFFSHR</sequence>
<name>A0A9Q1EEU6_SYNKA</name>
<evidence type="ECO:0000313" key="2">
    <source>
        <dbReference type="Proteomes" id="UP001152622"/>
    </source>
</evidence>
<dbReference type="AlphaFoldDB" id="A0A9Q1EEU6"/>
<reference evidence="1" key="1">
    <citation type="journal article" date="2023" name="Science">
        <title>Genome structures resolve the early diversification of teleost fishes.</title>
        <authorList>
            <person name="Parey E."/>
            <person name="Louis A."/>
            <person name="Montfort J."/>
            <person name="Bouchez O."/>
            <person name="Roques C."/>
            <person name="Iampietro C."/>
            <person name="Lluch J."/>
            <person name="Castinel A."/>
            <person name="Donnadieu C."/>
            <person name="Desvignes T."/>
            <person name="Floi Bucao C."/>
            <person name="Jouanno E."/>
            <person name="Wen M."/>
            <person name="Mejri S."/>
            <person name="Dirks R."/>
            <person name="Jansen H."/>
            <person name="Henkel C."/>
            <person name="Chen W.J."/>
            <person name="Zahm M."/>
            <person name="Cabau C."/>
            <person name="Klopp C."/>
            <person name="Thompson A.W."/>
            <person name="Robinson-Rechavi M."/>
            <person name="Braasch I."/>
            <person name="Lecointre G."/>
            <person name="Bobe J."/>
            <person name="Postlethwait J.H."/>
            <person name="Berthelot C."/>
            <person name="Roest Crollius H."/>
            <person name="Guiguen Y."/>
        </authorList>
    </citation>
    <scope>NUCLEOTIDE SEQUENCE</scope>
    <source>
        <strain evidence="1">WJC10195</strain>
    </source>
</reference>
<protein>
    <submittedName>
        <fullName evidence="1">Uncharacterized protein</fullName>
    </submittedName>
</protein>
<evidence type="ECO:0000313" key="1">
    <source>
        <dbReference type="EMBL" id="KAJ8337497.1"/>
    </source>
</evidence>
<accession>A0A9Q1EEU6</accession>
<proteinExistence type="predicted"/>
<comment type="caution">
    <text evidence="1">The sequence shown here is derived from an EMBL/GenBank/DDBJ whole genome shotgun (WGS) entry which is preliminary data.</text>
</comment>
<keyword evidence="2" id="KW-1185">Reference proteome</keyword>
<dbReference type="Proteomes" id="UP001152622">
    <property type="component" value="Chromosome 18"/>
</dbReference>